<dbReference type="AlphaFoldDB" id="A0AAW0J658"/>
<protein>
    <submittedName>
        <fullName evidence="2">Uncharacterized protein</fullName>
    </submittedName>
</protein>
<evidence type="ECO:0000256" key="1">
    <source>
        <dbReference type="SAM" id="SignalP"/>
    </source>
</evidence>
<keyword evidence="3" id="KW-1185">Reference proteome</keyword>
<dbReference type="EMBL" id="JBBHLL010000061">
    <property type="protein sequence ID" value="KAK7822046.1"/>
    <property type="molecule type" value="Genomic_DNA"/>
</dbReference>
<feature type="signal peptide" evidence="1">
    <location>
        <begin position="1"/>
        <end position="23"/>
    </location>
</feature>
<sequence>MAFILRGQMWPLGLLSLRCGIWSTWEGRAPRVDQLAKSRAAGAPVEGSSADCPVAGDKPILEEGIAVKCQEHGIIKPWEVWQSVNVAHPCNIPSRERGLSLPVGGLCLRTRNLLVLLVKTVKVERIPDFG</sequence>
<organism evidence="2 3">
    <name type="scientific">Myodes glareolus</name>
    <name type="common">Bank vole</name>
    <name type="synonym">Clethrionomys glareolus</name>
    <dbReference type="NCBI Taxonomy" id="447135"/>
    <lineage>
        <taxon>Eukaryota</taxon>
        <taxon>Metazoa</taxon>
        <taxon>Chordata</taxon>
        <taxon>Craniata</taxon>
        <taxon>Vertebrata</taxon>
        <taxon>Euteleostomi</taxon>
        <taxon>Mammalia</taxon>
        <taxon>Eutheria</taxon>
        <taxon>Euarchontoglires</taxon>
        <taxon>Glires</taxon>
        <taxon>Rodentia</taxon>
        <taxon>Myomorpha</taxon>
        <taxon>Muroidea</taxon>
        <taxon>Cricetidae</taxon>
        <taxon>Arvicolinae</taxon>
        <taxon>Myodes</taxon>
    </lineage>
</organism>
<gene>
    <name evidence="2" type="ORF">U0070_006595</name>
</gene>
<accession>A0AAW0J658</accession>
<dbReference type="Proteomes" id="UP001488838">
    <property type="component" value="Unassembled WGS sequence"/>
</dbReference>
<keyword evidence="1" id="KW-0732">Signal</keyword>
<evidence type="ECO:0000313" key="2">
    <source>
        <dbReference type="EMBL" id="KAK7822046.1"/>
    </source>
</evidence>
<comment type="caution">
    <text evidence="2">The sequence shown here is derived from an EMBL/GenBank/DDBJ whole genome shotgun (WGS) entry which is preliminary data.</text>
</comment>
<evidence type="ECO:0000313" key="3">
    <source>
        <dbReference type="Proteomes" id="UP001488838"/>
    </source>
</evidence>
<feature type="chain" id="PRO_5043485967" evidence="1">
    <location>
        <begin position="24"/>
        <end position="130"/>
    </location>
</feature>
<name>A0AAW0J658_MYOGA</name>
<proteinExistence type="predicted"/>
<reference evidence="2 3" key="1">
    <citation type="journal article" date="2023" name="bioRxiv">
        <title>Conserved and derived expression patterns and positive selection on dental genes reveal complex evolutionary context of ever-growing rodent molars.</title>
        <authorList>
            <person name="Calamari Z.T."/>
            <person name="Song A."/>
            <person name="Cohen E."/>
            <person name="Akter M."/>
            <person name="Roy R.D."/>
            <person name="Hallikas O."/>
            <person name="Christensen M.M."/>
            <person name="Li P."/>
            <person name="Marangoni P."/>
            <person name="Jernvall J."/>
            <person name="Klein O.D."/>
        </authorList>
    </citation>
    <scope>NUCLEOTIDE SEQUENCE [LARGE SCALE GENOMIC DNA]</scope>
    <source>
        <strain evidence="2">V071</strain>
    </source>
</reference>